<protein>
    <submittedName>
        <fullName evidence="2">Uncharacterized protein</fullName>
    </submittedName>
</protein>
<proteinExistence type="predicted"/>
<keyword evidence="1" id="KW-0732">Signal</keyword>
<sequence length="155" mass="16418">MTLALVAALVAPGPAAALSCIRTTPTDAFQRADESPDRYVVVHGRLDFDQSRAPEGYDEDASDVTLPARLSGQALNRDGFTTPFDVSLDLTLQCAGPWCGTIARDVDQLLFVKVLDRGYALEIGACPGNAFANPSQGDLDAMVECLGGACVVERE</sequence>
<comment type="caution">
    <text evidence="2">The sequence shown here is derived from an EMBL/GenBank/DDBJ whole genome shotgun (WGS) entry which is preliminary data.</text>
</comment>
<dbReference type="AlphaFoldDB" id="A0A845MC44"/>
<keyword evidence="3" id="KW-1185">Reference proteome</keyword>
<gene>
    <name evidence="2" type="ORF">GQE99_20065</name>
</gene>
<evidence type="ECO:0000313" key="3">
    <source>
        <dbReference type="Proteomes" id="UP000467322"/>
    </source>
</evidence>
<feature type="chain" id="PRO_5032608725" evidence="1">
    <location>
        <begin position="18"/>
        <end position="155"/>
    </location>
</feature>
<evidence type="ECO:0000313" key="2">
    <source>
        <dbReference type="EMBL" id="MZR15321.1"/>
    </source>
</evidence>
<name>A0A845MC44_9RHOB</name>
<accession>A0A845MC44</accession>
<evidence type="ECO:0000256" key="1">
    <source>
        <dbReference type="SAM" id="SignalP"/>
    </source>
</evidence>
<dbReference type="EMBL" id="WTUX01000022">
    <property type="protein sequence ID" value="MZR15321.1"/>
    <property type="molecule type" value="Genomic_DNA"/>
</dbReference>
<reference evidence="2 3" key="1">
    <citation type="submission" date="2019-12" db="EMBL/GenBank/DDBJ databases">
        <title>Maritimibacter sp. nov. sp. isolated from sea sand.</title>
        <authorList>
            <person name="Kim J."/>
            <person name="Jeong S.E."/>
            <person name="Jung H.S."/>
            <person name="Jeon C.O."/>
        </authorList>
    </citation>
    <scope>NUCLEOTIDE SEQUENCE [LARGE SCALE GENOMIC DNA]</scope>
    <source>
        <strain evidence="2 3">DP07</strain>
    </source>
</reference>
<dbReference type="Proteomes" id="UP000467322">
    <property type="component" value="Unassembled WGS sequence"/>
</dbReference>
<dbReference type="RefSeq" id="WP_161353733.1">
    <property type="nucleotide sequence ID" value="NZ_WTUX01000022.1"/>
</dbReference>
<feature type="signal peptide" evidence="1">
    <location>
        <begin position="1"/>
        <end position="17"/>
    </location>
</feature>
<organism evidence="2 3">
    <name type="scientific">Maritimibacter harenae</name>
    <dbReference type="NCBI Taxonomy" id="2606218"/>
    <lineage>
        <taxon>Bacteria</taxon>
        <taxon>Pseudomonadati</taxon>
        <taxon>Pseudomonadota</taxon>
        <taxon>Alphaproteobacteria</taxon>
        <taxon>Rhodobacterales</taxon>
        <taxon>Roseobacteraceae</taxon>
        <taxon>Maritimibacter</taxon>
    </lineage>
</organism>